<keyword evidence="3 4" id="KW-0472">Membrane</keyword>
<feature type="transmembrane region" description="Helical" evidence="4">
    <location>
        <begin position="96"/>
        <end position="121"/>
    </location>
</feature>
<accession>A0A7Y2P1H5</accession>
<feature type="transmembrane region" description="Helical" evidence="4">
    <location>
        <begin position="73"/>
        <end position="90"/>
    </location>
</feature>
<dbReference type="PANTHER" id="PTHR11360:SF290">
    <property type="entry name" value="MONOCARBOXYLATE MFS PERMEASE"/>
    <property type="match status" value="1"/>
</dbReference>
<keyword evidence="1 4" id="KW-0812">Transmembrane</keyword>
<evidence type="ECO:0000256" key="3">
    <source>
        <dbReference type="ARBA" id="ARBA00023136"/>
    </source>
</evidence>
<keyword evidence="6" id="KW-1185">Reference proteome</keyword>
<proteinExistence type="predicted"/>
<keyword evidence="2 4" id="KW-1133">Transmembrane helix</keyword>
<comment type="caution">
    <text evidence="5">The sequence shown here is derived from an EMBL/GenBank/DDBJ whole genome shotgun (WGS) entry which is preliminary data.</text>
</comment>
<feature type="transmembrane region" description="Helical" evidence="4">
    <location>
        <begin position="365"/>
        <end position="385"/>
    </location>
</feature>
<feature type="transmembrane region" description="Helical" evidence="4">
    <location>
        <begin position="133"/>
        <end position="158"/>
    </location>
</feature>
<dbReference type="Gene3D" id="1.20.1250.20">
    <property type="entry name" value="MFS general substrate transporter like domains"/>
    <property type="match status" value="1"/>
</dbReference>
<feature type="transmembrane region" description="Helical" evidence="4">
    <location>
        <begin position="334"/>
        <end position="359"/>
    </location>
</feature>
<dbReference type="RefSeq" id="WP_171084979.1">
    <property type="nucleotide sequence ID" value="NZ_JABAIV010000004.1"/>
</dbReference>
<feature type="transmembrane region" description="Helical" evidence="4">
    <location>
        <begin position="46"/>
        <end position="66"/>
    </location>
</feature>
<dbReference type="PANTHER" id="PTHR11360">
    <property type="entry name" value="MONOCARBOXYLATE TRANSPORTER"/>
    <property type="match status" value="1"/>
</dbReference>
<dbReference type="InterPro" id="IPR011701">
    <property type="entry name" value="MFS"/>
</dbReference>
<feature type="transmembrane region" description="Helical" evidence="4">
    <location>
        <begin position="7"/>
        <end position="26"/>
    </location>
</feature>
<evidence type="ECO:0000313" key="5">
    <source>
        <dbReference type="EMBL" id="NNG23879.1"/>
    </source>
</evidence>
<evidence type="ECO:0000313" key="6">
    <source>
        <dbReference type="Proteomes" id="UP000533905"/>
    </source>
</evidence>
<feature type="transmembrane region" description="Helical" evidence="4">
    <location>
        <begin position="214"/>
        <end position="236"/>
    </location>
</feature>
<dbReference type="Pfam" id="PF07690">
    <property type="entry name" value="MFS_1"/>
    <property type="match status" value="1"/>
</dbReference>
<evidence type="ECO:0000256" key="1">
    <source>
        <dbReference type="ARBA" id="ARBA00022692"/>
    </source>
</evidence>
<gene>
    <name evidence="5" type="ORF">HGB41_12835</name>
</gene>
<dbReference type="EMBL" id="JABAIV010000004">
    <property type="protein sequence ID" value="NNG23879.1"/>
    <property type="molecule type" value="Genomic_DNA"/>
</dbReference>
<feature type="transmembrane region" description="Helical" evidence="4">
    <location>
        <begin position="300"/>
        <end position="322"/>
    </location>
</feature>
<feature type="transmembrane region" description="Helical" evidence="4">
    <location>
        <begin position="164"/>
        <end position="182"/>
    </location>
</feature>
<dbReference type="GO" id="GO:0022857">
    <property type="term" value="F:transmembrane transporter activity"/>
    <property type="evidence" value="ECO:0007669"/>
    <property type="project" value="InterPro"/>
</dbReference>
<protein>
    <submittedName>
        <fullName evidence="5">MFS transporter</fullName>
    </submittedName>
</protein>
<dbReference type="SUPFAM" id="SSF103473">
    <property type="entry name" value="MFS general substrate transporter"/>
    <property type="match status" value="1"/>
</dbReference>
<feature type="transmembrane region" description="Helical" evidence="4">
    <location>
        <begin position="242"/>
        <end position="263"/>
    </location>
</feature>
<organism evidence="5 6">
    <name type="scientific">Telluria aromaticivorans</name>
    <dbReference type="NCBI Taxonomy" id="2725995"/>
    <lineage>
        <taxon>Bacteria</taxon>
        <taxon>Pseudomonadati</taxon>
        <taxon>Pseudomonadota</taxon>
        <taxon>Betaproteobacteria</taxon>
        <taxon>Burkholderiales</taxon>
        <taxon>Oxalobacteraceae</taxon>
        <taxon>Telluria group</taxon>
        <taxon>Telluria</taxon>
    </lineage>
</organism>
<reference evidence="5 6" key="1">
    <citation type="submission" date="2020-04" db="EMBL/GenBank/DDBJ databases">
        <title>Massilia sp. nov., a cold adapted bacteria isolated from Arctic soil.</title>
        <authorList>
            <person name="Son J."/>
            <person name="Ka J.-O."/>
        </authorList>
    </citation>
    <scope>NUCLEOTIDE SEQUENCE [LARGE SCALE GENOMIC DNA]</scope>
    <source>
        <strain evidence="5 6">ML15P13</strain>
    </source>
</reference>
<evidence type="ECO:0000256" key="2">
    <source>
        <dbReference type="ARBA" id="ARBA00022989"/>
    </source>
</evidence>
<name>A0A7Y2P1H5_9BURK</name>
<dbReference type="Proteomes" id="UP000533905">
    <property type="component" value="Unassembled WGS sequence"/>
</dbReference>
<evidence type="ECO:0000256" key="4">
    <source>
        <dbReference type="SAM" id="Phobius"/>
    </source>
</evidence>
<feature type="transmembrane region" description="Helical" evidence="4">
    <location>
        <begin position="275"/>
        <end position="294"/>
    </location>
</feature>
<sequence length="404" mass="42259">MSAARRTIGILAVTQIVSWGALYYAFAVLAPNIQRDLGINAETAFAAFSWSLLVAGITATPIGALVDRHGGRYVMAAGSVVCAAGLAWLSRCTTTLSYFGAWTVIGLAMALTLYEAAFATINRKVPIGAPRAISTLTLFAGFASTIFWPLTLAIASRLGWRDTYLAYALLQLALCLPLHLWLGRDAPHLPAAPDAPRDSHTLGEAVRHPAFWKLALAFSANVFIFSALAVHLIPLLQTLGHTAGTAVLLAALVGPMQVAGRIGERTLAKDAAPQLVGRFVFATLPFGLLVLALLGTQAWAVVVFCLLYGMSNGVLTIIKGTLPRAMFGPRHYGAIMGALAAPSLLAKAAGPLVGAAILSAASGPMMLPLGLFVCALASLLLYLSAIRAAPAPARQDAPDERKAA</sequence>
<dbReference type="AlphaFoldDB" id="A0A7Y2P1H5"/>
<dbReference type="InterPro" id="IPR036259">
    <property type="entry name" value="MFS_trans_sf"/>
</dbReference>
<dbReference type="InterPro" id="IPR050327">
    <property type="entry name" value="Proton-linked_MCT"/>
</dbReference>